<dbReference type="NCBIfam" id="TIGR01766">
    <property type="entry name" value="IS200/IS605 family accessory protein TnpB-like domain"/>
    <property type="match status" value="1"/>
</dbReference>
<dbReference type="KEGG" id="cthu:HUR95_15895"/>
<protein>
    <submittedName>
        <fullName evidence="4">IS200/IS605 family accessory protein TnpB-related protein</fullName>
    </submittedName>
</protein>
<dbReference type="EMBL" id="CP082237">
    <property type="protein sequence ID" value="QZT35502.1"/>
    <property type="molecule type" value="Genomic_DNA"/>
</dbReference>
<evidence type="ECO:0000313" key="5">
    <source>
        <dbReference type="Proteomes" id="UP000825179"/>
    </source>
</evidence>
<evidence type="ECO:0000313" key="4">
    <source>
        <dbReference type="EMBL" id="QZT35502.1"/>
    </source>
</evidence>
<dbReference type="InterPro" id="IPR010095">
    <property type="entry name" value="Cas12f1-like_TNB"/>
</dbReference>
<keyword evidence="5" id="KW-1185">Reference proteome</keyword>
<feature type="coiled-coil region" evidence="2">
    <location>
        <begin position="97"/>
        <end position="124"/>
    </location>
</feature>
<keyword evidence="2" id="KW-0175">Coiled coil</keyword>
<evidence type="ECO:0000256" key="2">
    <source>
        <dbReference type="SAM" id="Coils"/>
    </source>
</evidence>
<evidence type="ECO:0000259" key="3">
    <source>
        <dbReference type="Pfam" id="PF07282"/>
    </source>
</evidence>
<organism evidence="4 5">
    <name type="scientific">Caldalkalibacillus thermarum (strain TA2.A1)</name>
    <dbReference type="NCBI Taxonomy" id="986075"/>
    <lineage>
        <taxon>Bacteria</taxon>
        <taxon>Bacillati</taxon>
        <taxon>Bacillota</taxon>
        <taxon>Bacilli</taxon>
        <taxon>Bacillales</taxon>
        <taxon>Bacillaceae</taxon>
        <taxon>Caldalkalibacillus</taxon>
    </lineage>
</organism>
<accession>A0A8X8I867</accession>
<dbReference type="NCBIfam" id="NF040570">
    <property type="entry name" value="guided_TnpB"/>
    <property type="match status" value="1"/>
</dbReference>
<name>A0A8X8I867_CALTT</name>
<dbReference type="Pfam" id="PF07282">
    <property type="entry name" value="Cas12f1-like_TNB"/>
    <property type="match status" value="1"/>
</dbReference>
<evidence type="ECO:0000256" key="1">
    <source>
        <dbReference type="ARBA" id="ARBA00023125"/>
    </source>
</evidence>
<proteinExistence type="predicted"/>
<reference evidence="4 5" key="1">
    <citation type="journal article" date="2020" name="Extremophiles">
        <title>Genomic analysis of Caldalkalibacillus thermarum TA2.A1 reveals aerobic alkaliphilic metabolism and evolutionary hallmarks linking alkaliphilic bacteria and plant life.</title>
        <authorList>
            <person name="de Jong S.I."/>
            <person name="van den Broek M.A."/>
            <person name="Merkel A.Y."/>
            <person name="de la Torre Cortes P."/>
            <person name="Kalamorz F."/>
            <person name="Cook G.M."/>
            <person name="van Loosdrecht M.C.M."/>
            <person name="McMillan D.G.G."/>
        </authorList>
    </citation>
    <scope>NUCLEOTIDE SEQUENCE [LARGE SCALE GENOMIC DNA]</scope>
    <source>
        <strain evidence="4 5">TA2.A1</strain>
    </source>
</reference>
<dbReference type="AlphaFoldDB" id="A0A8X8I867"/>
<sequence>MVKVVKTLRHKITSHSNIFDDTLQVYRQALTFVVEVMDREFPNLDGWNIKAMTQAMEKLIHATQKNPHPKYMDFDHLFYKFPSYFRRSAIAEAYGILKSHRSRYDKWLKEKEQAEREGRRFKKKPPKLQFRHRAFPVFYKGVMFQRTGDTTAKIKVFHQKDWVWITIRFKGQDLQKRGVINWKENNPSLVKVGKKYFLHISYQKSVALNNTPLSQQKICAVDLGLNQSAVCSIMDVNGTVFARKFINQAKEKDRLYRMTNKLKKAQRQSGYIKAPRYWRRINGLQKQIVNHTAHEIVRFAQDYGADVIVFEYLDHMKMPKGFYGAKRLRFRLHYWRKQGIQQKVTEMAHCQGIRVARVNARNTSQLAFDGTGVVKRKGKKDVCQFSSGKIYHADLNATYNIGARYFLRELRKSTSEREWLSVEAKVPSLARRTQQTLASLISFHQAMCQIGA</sequence>
<dbReference type="Proteomes" id="UP000825179">
    <property type="component" value="Chromosome"/>
</dbReference>
<gene>
    <name evidence="4" type="ORF">HUR95_15895</name>
</gene>
<feature type="domain" description="Cas12f1-like TNB" evidence="3">
    <location>
        <begin position="340"/>
        <end position="401"/>
    </location>
</feature>
<dbReference type="GO" id="GO:0003677">
    <property type="term" value="F:DNA binding"/>
    <property type="evidence" value="ECO:0007669"/>
    <property type="project" value="UniProtKB-KW"/>
</dbReference>
<keyword evidence="1" id="KW-0238">DNA-binding</keyword>